<dbReference type="EMBL" id="RZTZ01000002">
    <property type="protein sequence ID" value="RVT64952.1"/>
    <property type="molecule type" value="Genomic_DNA"/>
</dbReference>
<sequence length="279" mass="32483">MLTYREEEVLKELSEWERVLFSYDKTDLESLYEKYVRKSMSFLEESKWDELYSIVDSSLFHAYTMLLSSSLHEYSNERMLSTARIFNENITDITDMKKLTIDQLHFIGQQQMAKNRLYACFQGGIAGTGGIAAAATDFLALMVINIRFCQQTSALFGSPGNTPTEIMTALKVLHGACLPKRLQGRAWAELMEEMERPSNYFYEGIENVASNETVEVMLQQTMKMFFIFLFGKKTYKKMPFVSMLIGAGANYQYTKKITEFSYKYYQRRYLYEKLQGRTN</sequence>
<dbReference type="AlphaFoldDB" id="A0A3S3SLC2"/>
<name>A0A3S3SLC2_9BACI</name>
<proteinExistence type="predicted"/>
<keyword evidence="2" id="KW-1185">Reference proteome</keyword>
<protein>
    <submittedName>
        <fullName evidence="1">EcsC family protein</fullName>
    </submittedName>
</protein>
<evidence type="ECO:0000313" key="1">
    <source>
        <dbReference type="EMBL" id="RVT64952.1"/>
    </source>
</evidence>
<dbReference type="Pfam" id="PF12787">
    <property type="entry name" value="EcsC"/>
    <property type="match status" value="1"/>
</dbReference>
<dbReference type="RefSeq" id="WP_127737019.1">
    <property type="nucleotide sequence ID" value="NZ_RZTZ01000002.1"/>
</dbReference>
<accession>A0A3S3SLC2</accession>
<dbReference type="InterPro" id="IPR024787">
    <property type="entry name" value="EcsC"/>
</dbReference>
<reference evidence="1 2" key="1">
    <citation type="submission" date="2019-01" db="EMBL/GenBank/DDBJ databases">
        <title>Bacillus sp. M5HDSG1-1, whole genome shotgun sequence.</title>
        <authorList>
            <person name="Tuo L."/>
        </authorList>
    </citation>
    <scope>NUCLEOTIDE SEQUENCE [LARGE SCALE GENOMIC DNA]</scope>
    <source>
        <strain evidence="1 2">M5HDSG1-1</strain>
    </source>
</reference>
<dbReference type="PANTHER" id="PTHR41260">
    <property type="entry name" value="PROTEIN ECSC"/>
    <property type="match status" value="1"/>
</dbReference>
<gene>
    <name evidence="1" type="ORF">EM808_05415</name>
</gene>
<evidence type="ECO:0000313" key="2">
    <source>
        <dbReference type="Proteomes" id="UP000288024"/>
    </source>
</evidence>
<dbReference type="PANTHER" id="PTHR41260:SF1">
    <property type="entry name" value="PROTEIN ECSC"/>
    <property type="match status" value="1"/>
</dbReference>
<organism evidence="1 2">
    <name type="scientific">Niallia taxi</name>
    <dbReference type="NCBI Taxonomy" id="2499688"/>
    <lineage>
        <taxon>Bacteria</taxon>
        <taxon>Bacillati</taxon>
        <taxon>Bacillota</taxon>
        <taxon>Bacilli</taxon>
        <taxon>Bacillales</taxon>
        <taxon>Bacillaceae</taxon>
        <taxon>Niallia</taxon>
    </lineage>
</organism>
<dbReference type="Proteomes" id="UP000288024">
    <property type="component" value="Unassembled WGS sequence"/>
</dbReference>
<comment type="caution">
    <text evidence="1">The sequence shown here is derived from an EMBL/GenBank/DDBJ whole genome shotgun (WGS) entry which is preliminary data.</text>
</comment>